<keyword evidence="3" id="KW-1003">Cell membrane</keyword>
<keyword evidence="4 7" id="KW-0812">Transmembrane</keyword>
<dbReference type="AlphaFoldDB" id="A0A7Z0AB07"/>
<evidence type="ECO:0000256" key="6">
    <source>
        <dbReference type="ARBA" id="ARBA00023136"/>
    </source>
</evidence>
<dbReference type="InterPro" id="IPR023090">
    <property type="entry name" value="UPF0702_alpha/beta_dom_sf"/>
</dbReference>
<accession>A0A7Z0AB07</accession>
<name>A0A7Z0AB07_9MICO</name>
<evidence type="ECO:0000313" key="10">
    <source>
        <dbReference type="Proteomes" id="UP000539111"/>
    </source>
</evidence>
<dbReference type="PANTHER" id="PTHR34582:SF6">
    <property type="entry name" value="UPF0702 TRANSMEMBRANE PROTEIN YCAP"/>
    <property type="match status" value="1"/>
</dbReference>
<feature type="transmembrane region" description="Helical" evidence="7">
    <location>
        <begin position="67"/>
        <end position="87"/>
    </location>
</feature>
<comment type="similarity">
    <text evidence="2">Belongs to the UPF0702 family.</text>
</comment>
<dbReference type="EMBL" id="JACBZP010000001">
    <property type="protein sequence ID" value="NYI66530.1"/>
    <property type="molecule type" value="Genomic_DNA"/>
</dbReference>
<dbReference type="Proteomes" id="UP000539111">
    <property type="component" value="Unassembled WGS sequence"/>
</dbReference>
<evidence type="ECO:0000256" key="2">
    <source>
        <dbReference type="ARBA" id="ARBA00006448"/>
    </source>
</evidence>
<gene>
    <name evidence="9" type="ORF">BJY26_000836</name>
</gene>
<reference evidence="9 10" key="1">
    <citation type="submission" date="2020-07" db="EMBL/GenBank/DDBJ databases">
        <title>Sequencing the genomes of 1000 actinobacteria strains.</title>
        <authorList>
            <person name="Klenk H.-P."/>
        </authorList>
    </citation>
    <scope>NUCLEOTIDE SEQUENCE [LARGE SCALE GENOMIC DNA]</scope>
    <source>
        <strain evidence="9 10">DSM 26341</strain>
    </source>
</reference>
<dbReference type="RefSeq" id="WP_179425956.1">
    <property type="nucleotide sequence ID" value="NZ_JACBZP010000001.1"/>
</dbReference>
<evidence type="ECO:0000313" key="9">
    <source>
        <dbReference type="EMBL" id="NYI66530.1"/>
    </source>
</evidence>
<comment type="caution">
    <text evidence="9">The sequence shown here is derived from an EMBL/GenBank/DDBJ whole genome shotgun (WGS) entry which is preliminary data.</text>
</comment>
<sequence>MWHAIGITPFQALEVIAATVGVYCAVLLLIRLLGQRAIATMSNFDMAAVLALGAVAGRATLGYTPTMAAGIIALVTLFCLHAAVGQIRRFRGGDHMLTNKPVVLVAGSNMIHDNLVRMHVTPDEVHVKLRLAGIRSMNEVACVTLESTGEISILRRGELIDPELLESVRGSEHVPAELVRHA</sequence>
<evidence type="ECO:0000256" key="4">
    <source>
        <dbReference type="ARBA" id="ARBA00022692"/>
    </source>
</evidence>
<dbReference type="Pfam" id="PF04239">
    <property type="entry name" value="DUF421"/>
    <property type="match status" value="1"/>
</dbReference>
<keyword evidence="6 7" id="KW-0472">Membrane</keyword>
<evidence type="ECO:0000256" key="1">
    <source>
        <dbReference type="ARBA" id="ARBA00004651"/>
    </source>
</evidence>
<feature type="domain" description="YetF C-terminal" evidence="8">
    <location>
        <begin position="94"/>
        <end position="158"/>
    </location>
</feature>
<keyword evidence="10" id="KW-1185">Reference proteome</keyword>
<feature type="transmembrane region" description="Helical" evidence="7">
    <location>
        <begin position="44"/>
        <end position="61"/>
    </location>
</feature>
<evidence type="ECO:0000256" key="5">
    <source>
        <dbReference type="ARBA" id="ARBA00022989"/>
    </source>
</evidence>
<dbReference type="InterPro" id="IPR007353">
    <property type="entry name" value="DUF421"/>
</dbReference>
<dbReference type="PANTHER" id="PTHR34582">
    <property type="entry name" value="UPF0702 TRANSMEMBRANE PROTEIN YCAP"/>
    <property type="match status" value="1"/>
</dbReference>
<keyword evidence="5 7" id="KW-1133">Transmembrane helix</keyword>
<protein>
    <submittedName>
        <fullName evidence="9">Uncharacterized membrane protein YcaP (DUF421 family)</fullName>
    </submittedName>
</protein>
<dbReference type="Gene3D" id="3.30.240.20">
    <property type="entry name" value="bsu07140 like domains"/>
    <property type="match status" value="1"/>
</dbReference>
<organism evidence="9 10">
    <name type="scientific">Spelaeicoccus albus</name>
    <dbReference type="NCBI Taxonomy" id="1280376"/>
    <lineage>
        <taxon>Bacteria</taxon>
        <taxon>Bacillati</taxon>
        <taxon>Actinomycetota</taxon>
        <taxon>Actinomycetes</taxon>
        <taxon>Micrococcales</taxon>
        <taxon>Brevibacteriaceae</taxon>
        <taxon>Spelaeicoccus</taxon>
    </lineage>
</organism>
<dbReference type="GO" id="GO:0005886">
    <property type="term" value="C:plasma membrane"/>
    <property type="evidence" value="ECO:0007669"/>
    <property type="project" value="UniProtKB-SubCell"/>
</dbReference>
<evidence type="ECO:0000256" key="7">
    <source>
        <dbReference type="SAM" id="Phobius"/>
    </source>
</evidence>
<evidence type="ECO:0000256" key="3">
    <source>
        <dbReference type="ARBA" id="ARBA00022475"/>
    </source>
</evidence>
<comment type="subcellular location">
    <subcellularLocation>
        <location evidence="1">Cell membrane</location>
        <topology evidence="1">Multi-pass membrane protein</topology>
    </subcellularLocation>
</comment>
<evidence type="ECO:0000259" key="8">
    <source>
        <dbReference type="Pfam" id="PF04239"/>
    </source>
</evidence>
<feature type="transmembrane region" description="Helical" evidence="7">
    <location>
        <begin position="12"/>
        <end position="32"/>
    </location>
</feature>
<proteinExistence type="inferred from homology"/>